<accession>A0A8S0S0L6</accession>
<name>A0A8S0S0L6_OLEEU</name>
<gene>
    <name evidence="1" type="ORF">OLEA9_A034622</name>
</gene>
<dbReference type="EMBL" id="CACTIH010003783">
    <property type="protein sequence ID" value="CAA2984930.1"/>
    <property type="molecule type" value="Genomic_DNA"/>
</dbReference>
<sequence length="128" mass="14237">MKLPEHYSKPRKAEVVWVGGNFVGFDGVLHNRYDGDLLVATVVIDLEGAGNVGFCWWYRRDVDNGGGNQRWWWYGSVDVVVLALAMGSGGGCSANFGLKRWWRSASNGCVVVIYNQDWYWIETGGGSV</sequence>
<protein>
    <submittedName>
        <fullName evidence="1">Uncharacterized protein</fullName>
    </submittedName>
</protein>
<keyword evidence="2" id="KW-1185">Reference proteome</keyword>
<evidence type="ECO:0000313" key="1">
    <source>
        <dbReference type="EMBL" id="CAA2984930.1"/>
    </source>
</evidence>
<dbReference type="AlphaFoldDB" id="A0A8S0S0L6"/>
<dbReference type="Proteomes" id="UP000594638">
    <property type="component" value="Unassembled WGS sequence"/>
</dbReference>
<comment type="caution">
    <text evidence="1">The sequence shown here is derived from an EMBL/GenBank/DDBJ whole genome shotgun (WGS) entry which is preliminary data.</text>
</comment>
<organism evidence="1 2">
    <name type="scientific">Olea europaea subsp. europaea</name>
    <dbReference type="NCBI Taxonomy" id="158383"/>
    <lineage>
        <taxon>Eukaryota</taxon>
        <taxon>Viridiplantae</taxon>
        <taxon>Streptophyta</taxon>
        <taxon>Embryophyta</taxon>
        <taxon>Tracheophyta</taxon>
        <taxon>Spermatophyta</taxon>
        <taxon>Magnoliopsida</taxon>
        <taxon>eudicotyledons</taxon>
        <taxon>Gunneridae</taxon>
        <taxon>Pentapetalae</taxon>
        <taxon>asterids</taxon>
        <taxon>lamiids</taxon>
        <taxon>Lamiales</taxon>
        <taxon>Oleaceae</taxon>
        <taxon>Oleeae</taxon>
        <taxon>Olea</taxon>
    </lineage>
</organism>
<dbReference type="Gramene" id="OE9A034622T1">
    <property type="protein sequence ID" value="OE9A034622C1"/>
    <property type="gene ID" value="OE9A034622"/>
</dbReference>
<reference evidence="1 2" key="1">
    <citation type="submission" date="2019-12" db="EMBL/GenBank/DDBJ databases">
        <authorList>
            <person name="Alioto T."/>
            <person name="Alioto T."/>
            <person name="Gomez Garrido J."/>
        </authorList>
    </citation>
    <scope>NUCLEOTIDE SEQUENCE [LARGE SCALE GENOMIC DNA]</scope>
</reference>
<evidence type="ECO:0000313" key="2">
    <source>
        <dbReference type="Proteomes" id="UP000594638"/>
    </source>
</evidence>
<proteinExistence type="predicted"/>